<feature type="compositionally biased region" description="Basic and acidic residues" evidence="1">
    <location>
        <begin position="389"/>
        <end position="418"/>
    </location>
</feature>
<protein>
    <submittedName>
        <fullName evidence="2">Uncharacterized protein</fullName>
    </submittedName>
</protein>
<dbReference type="CDD" id="cd00167">
    <property type="entry name" value="SANT"/>
    <property type="match status" value="1"/>
</dbReference>
<gene>
    <name evidence="2" type="ORF">UCREL1_2555</name>
</gene>
<dbReference type="AlphaFoldDB" id="M7TKD8"/>
<organism evidence="2 3">
    <name type="scientific">Eutypa lata (strain UCR-EL1)</name>
    <name type="common">Grapevine dieback disease fungus</name>
    <name type="synonym">Eutypa armeniacae</name>
    <dbReference type="NCBI Taxonomy" id="1287681"/>
    <lineage>
        <taxon>Eukaryota</taxon>
        <taxon>Fungi</taxon>
        <taxon>Dikarya</taxon>
        <taxon>Ascomycota</taxon>
        <taxon>Pezizomycotina</taxon>
        <taxon>Sordariomycetes</taxon>
        <taxon>Xylariomycetidae</taxon>
        <taxon>Xylariales</taxon>
        <taxon>Diatrypaceae</taxon>
        <taxon>Eutypa</taxon>
    </lineage>
</organism>
<keyword evidence="3" id="KW-1185">Reference proteome</keyword>
<feature type="compositionally biased region" description="Basic residues" evidence="1">
    <location>
        <begin position="130"/>
        <end position="146"/>
    </location>
</feature>
<feature type="compositionally biased region" description="Polar residues" evidence="1">
    <location>
        <begin position="166"/>
        <end position="189"/>
    </location>
</feature>
<dbReference type="STRING" id="1287681.M7TKD8"/>
<dbReference type="eggNOG" id="ENOG502S91F">
    <property type="taxonomic scope" value="Eukaryota"/>
</dbReference>
<name>M7TKD8_EUTLA</name>
<dbReference type="EMBL" id="KB705869">
    <property type="protein sequence ID" value="EMR70411.1"/>
    <property type="molecule type" value="Genomic_DNA"/>
</dbReference>
<dbReference type="Proteomes" id="UP000012174">
    <property type="component" value="Unassembled WGS sequence"/>
</dbReference>
<evidence type="ECO:0000313" key="3">
    <source>
        <dbReference type="Proteomes" id="UP000012174"/>
    </source>
</evidence>
<reference evidence="3" key="1">
    <citation type="journal article" date="2013" name="Genome Announc.">
        <title>Draft genome sequence of the grapevine dieback fungus Eutypa lata UCR-EL1.</title>
        <authorList>
            <person name="Blanco-Ulate B."/>
            <person name="Rolshausen P.E."/>
            <person name="Cantu D."/>
        </authorList>
    </citation>
    <scope>NUCLEOTIDE SEQUENCE [LARGE SCALE GENOMIC DNA]</scope>
    <source>
        <strain evidence="3">UCR-EL1</strain>
    </source>
</reference>
<feature type="compositionally biased region" description="Basic residues" evidence="1">
    <location>
        <begin position="314"/>
        <end position="323"/>
    </location>
</feature>
<evidence type="ECO:0000313" key="2">
    <source>
        <dbReference type="EMBL" id="EMR70411.1"/>
    </source>
</evidence>
<dbReference type="HOGENOM" id="CLU_619681_0_0_1"/>
<dbReference type="InterPro" id="IPR001005">
    <property type="entry name" value="SANT/Myb"/>
</dbReference>
<accession>M7TKD8</accession>
<feature type="region of interest" description="Disordered" evidence="1">
    <location>
        <begin position="1"/>
        <end position="21"/>
    </location>
</feature>
<evidence type="ECO:0000256" key="1">
    <source>
        <dbReference type="SAM" id="MobiDB-lite"/>
    </source>
</evidence>
<dbReference type="KEGG" id="ela:UCREL1_2555"/>
<sequence>MLEMHGLEASHSPPEDQGQPLVSEAHWDWGHYGVSCTEPQADMSPQLAHQSLFPVNMPPNVAPSALVRPPMSLNPSNLPLAPAGAHVPVLQHSPDPRNLGPSVNPMAHMGHHHYPPIPNQPPVLMEFAPSRKRNSKQRSGRSRRAPRGGVSNRASINGNGYRGYDGSQQQFGTSPDQQTKAQRTLAEQITLSDDAPEADRYLFELRNSMLESKGKGMWEALQSAFTDRYGPKERAALQMQLSRAVMKHGQWPESEDEALRKAVAEVNRRRYNDIAKVMKEHGGCRAWDFSDLHISKRMVELGLEEYDPEEPSKRVRRARKPTARRTTSVAWSTGYHQHQQHQQQQHPPVRTLTLEQEEHLLQQFCKPDPETPPPAAEPIDELMAGNGDSPHHSNQNDDATIKGDPGRADSARVAKRACEQMFNKSGNPIYGALSGENRHPMP</sequence>
<feature type="region of interest" description="Disordered" evidence="1">
    <location>
        <begin position="89"/>
        <end position="189"/>
    </location>
</feature>
<dbReference type="OMA" id="FAMAYTH"/>
<feature type="compositionally biased region" description="Low complexity" evidence="1">
    <location>
        <begin position="336"/>
        <end position="346"/>
    </location>
</feature>
<dbReference type="OrthoDB" id="5421421at2759"/>
<proteinExistence type="predicted"/>
<feature type="region of interest" description="Disordered" evidence="1">
    <location>
        <begin position="307"/>
        <end position="348"/>
    </location>
</feature>
<feature type="region of interest" description="Disordered" evidence="1">
    <location>
        <begin position="365"/>
        <end position="442"/>
    </location>
</feature>